<sequence length="225" mass="24968">MPPVFEQSNCVGLQRYIDLPSTIPDIFSLRDLTLAPGSGDDPRTTYDAVFAHAPLLDVLVLDSTAPPSTPNTHWTGLSVLILSSTVPLTCVYTSPQVVLNVLSSTPNLAHLEVCFDTWCYRPGLQRFKAHVHQSHRRLTNSPILNAMGAGAEQSPLFPRLEYFILQGVEVPLAELKTMVELRLQANAFAAARTSCSTGLRKLHFTNSDAIDNNRFSIQREFKEYQ</sequence>
<evidence type="ECO:0000313" key="2">
    <source>
        <dbReference type="Proteomes" id="UP000305067"/>
    </source>
</evidence>
<name>A0A5C3Q8K8_9AGAR</name>
<dbReference type="AlphaFoldDB" id="A0A5C3Q8K8"/>
<reference evidence="1 2" key="1">
    <citation type="journal article" date="2019" name="Nat. Ecol. Evol.">
        <title>Megaphylogeny resolves global patterns of mushroom evolution.</title>
        <authorList>
            <person name="Varga T."/>
            <person name="Krizsan K."/>
            <person name="Foldi C."/>
            <person name="Dima B."/>
            <person name="Sanchez-Garcia M."/>
            <person name="Sanchez-Ramirez S."/>
            <person name="Szollosi G.J."/>
            <person name="Szarkandi J.G."/>
            <person name="Papp V."/>
            <person name="Albert L."/>
            <person name="Andreopoulos W."/>
            <person name="Angelini C."/>
            <person name="Antonin V."/>
            <person name="Barry K.W."/>
            <person name="Bougher N.L."/>
            <person name="Buchanan P."/>
            <person name="Buyck B."/>
            <person name="Bense V."/>
            <person name="Catcheside P."/>
            <person name="Chovatia M."/>
            <person name="Cooper J."/>
            <person name="Damon W."/>
            <person name="Desjardin D."/>
            <person name="Finy P."/>
            <person name="Geml J."/>
            <person name="Haridas S."/>
            <person name="Hughes K."/>
            <person name="Justo A."/>
            <person name="Karasinski D."/>
            <person name="Kautmanova I."/>
            <person name="Kiss B."/>
            <person name="Kocsube S."/>
            <person name="Kotiranta H."/>
            <person name="LaButti K.M."/>
            <person name="Lechner B.E."/>
            <person name="Liimatainen K."/>
            <person name="Lipzen A."/>
            <person name="Lukacs Z."/>
            <person name="Mihaltcheva S."/>
            <person name="Morgado L.N."/>
            <person name="Niskanen T."/>
            <person name="Noordeloos M.E."/>
            <person name="Ohm R.A."/>
            <person name="Ortiz-Santana B."/>
            <person name="Ovrebo C."/>
            <person name="Racz N."/>
            <person name="Riley R."/>
            <person name="Savchenko A."/>
            <person name="Shiryaev A."/>
            <person name="Soop K."/>
            <person name="Spirin V."/>
            <person name="Szebenyi C."/>
            <person name="Tomsovsky M."/>
            <person name="Tulloss R.E."/>
            <person name="Uehling J."/>
            <person name="Grigoriev I.V."/>
            <person name="Vagvolgyi C."/>
            <person name="Papp T."/>
            <person name="Martin F.M."/>
            <person name="Miettinen O."/>
            <person name="Hibbett D.S."/>
            <person name="Nagy L.G."/>
        </authorList>
    </citation>
    <scope>NUCLEOTIDE SEQUENCE [LARGE SCALE GENOMIC DNA]</scope>
    <source>
        <strain evidence="1 2">CBS 309.79</strain>
    </source>
</reference>
<dbReference type="EMBL" id="ML178840">
    <property type="protein sequence ID" value="TFK98395.1"/>
    <property type="molecule type" value="Genomic_DNA"/>
</dbReference>
<organism evidence="1 2">
    <name type="scientific">Pterulicium gracile</name>
    <dbReference type="NCBI Taxonomy" id="1884261"/>
    <lineage>
        <taxon>Eukaryota</taxon>
        <taxon>Fungi</taxon>
        <taxon>Dikarya</taxon>
        <taxon>Basidiomycota</taxon>
        <taxon>Agaricomycotina</taxon>
        <taxon>Agaricomycetes</taxon>
        <taxon>Agaricomycetidae</taxon>
        <taxon>Agaricales</taxon>
        <taxon>Pleurotineae</taxon>
        <taxon>Pterulaceae</taxon>
        <taxon>Pterulicium</taxon>
    </lineage>
</organism>
<evidence type="ECO:0000313" key="1">
    <source>
        <dbReference type="EMBL" id="TFK98395.1"/>
    </source>
</evidence>
<dbReference type="Proteomes" id="UP000305067">
    <property type="component" value="Unassembled WGS sequence"/>
</dbReference>
<protein>
    <submittedName>
        <fullName evidence="1">Uncharacterized protein</fullName>
    </submittedName>
</protein>
<accession>A0A5C3Q8K8</accession>
<proteinExistence type="predicted"/>
<keyword evidence="2" id="KW-1185">Reference proteome</keyword>
<gene>
    <name evidence="1" type="ORF">BDV98DRAFT_595892</name>
</gene>